<dbReference type="PANTHER" id="PTHR48480:SF2">
    <property type="entry name" value="PEPTIDASE D"/>
    <property type="match status" value="1"/>
</dbReference>
<dbReference type="InterPro" id="IPR007865">
    <property type="entry name" value="Aminopep_P_N"/>
</dbReference>
<dbReference type="InterPro" id="IPR000994">
    <property type="entry name" value="Pept_M24"/>
</dbReference>
<dbReference type="InterPro" id="IPR001131">
    <property type="entry name" value="Peptidase_M24B_aminopep-P_CS"/>
</dbReference>
<evidence type="ECO:0000256" key="12">
    <source>
        <dbReference type="ARBA" id="ARBA00044252"/>
    </source>
</evidence>
<keyword evidence="4 16" id="KW-0479">Metal-binding</keyword>
<comment type="caution">
    <text evidence="18">The sequence shown here is derived from an EMBL/GenBank/DDBJ whole genome shotgun (WGS) entry which is preliminary data.</text>
</comment>
<evidence type="ECO:0000256" key="9">
    <source>
        <dbReference type="ARBA" id="ARBA00043990"/>
    </source>
</evidence>
<evidence type="ECO:0000256" key="3">
    <source>
        <dbReference type="ARBA" id="ARBA00022670"/>
    </source>
</evidence>
<keyword evidence="6" id="KW-0224">Dipeptidase</keyword>
<dbReference type="SMART" id="SM01011">
    <property type="entry name" value="AMP_N"/>
    <property type="match status" value="1"/>
</dbReference>
<dbReference type="Pfam" id="PF05195">
    <property type="entry name" value="AMP_N"/>
    <property type="match status" value="1"/>
</dbReference>
<gene>
    <name evidence="18" type="ORF">QR98_0088460</name>
</gene>
<evidence type="ECO:0000256" key="16">
    <source>
        <dbReference type="RuleBase" id="RU000590"/>
    </source>
</evidence>
<evidence type="ECO:0000259" key="17">
    <source>
        <dbReference type="SMART" id="SM01011"/>
    </source>
</evidence>
<evidence type="ECO:0000256" key="1">
    <source>
        <dbReference type="ARBA" id="ARBA00001936"/>
    </source>
</evidence>
<dbReference type="CDD" id="cd01087">
    <property type="entry name" value="Prolidase"/>
    <property type="match status" value="1"/>
</dbReference>
<evidence type="ECO:0000256" key="6">
    <source>
        <dbReference type="ARBA" id="ARBA00022997"/>
    </source>
</evidence>
<keyword evidence="3" id="KW-0645">Protease</keyword>
<dbReference type="SUPFAM" id="SSF55920">
    <property type="entry name" value="Creatinase/aminopeptidase"/>
    <property type="match status" value="1"/>
</dbReference>
<evidence type="ECO:0000256" key="10">
    <source>
        <dbReference type="ARBA" id="ARBA00044051"/>
    </source>
</evidence>
<keyword evidence="5" id="KW-0378">Hydrolase</keyword>
<dbReference type="AlphaFoldDB" id="A0A132AH96"/>
<dbReference type="Pfam" id="PF00557">
    <property type="entry name" value="Peptidase_M24"/>
    <property type="match status" value="1"/>
</dbReference>
<dbReference type="GO" id="GO:0006508">
    <property type="term" value="P:proteolysis"/>
    <property type="evidence" value="ECO:0007669"/>
    <property type="project" value="UniProtKB-KW"/>
</dbReference>
<dbReference type="VEuPathDB" id="VectorBase:SSCA008303"/>
<evidence type="ECO:0000256" key="11">
    <source>
        <dbReference type="ARBA" id="ARBA00044141"/>
    </source>
</evidence>
<dbReference type="OrthoDB" id="10261878at2759"/>
<evidence type="ECO:0000256" key="8">
    <source>
        <dbReference type="ARBA" id="ARBA00023211"/>
    </source>
</evidence>
<dbReference type="InterPro" id="IPR052433">
    <property type="entry name" value="X-Pro_dipept-like"/>
</dbReference>
<accession>A0A132AH96</accession>
<dbReference type="EC" id="3.4.13.9" evidence="10"/>
<dbReference type="GO" id="GO:0030145">
    <property type="term" value="F:manganese ion binding"/>
    <property type="evidence" value="ECO:0007669"/>
    <property type="project" value="InterPro"/>
</dbReference>
<dbReference type="Gene3D" id="3.90.230.10">
    <property type="entry name" value="Creatinase/methionine aminopeptidase superfamily"/>
    <property type="match status" value="1"/>
</dbReference>
<dbReference type="EMBL" id="JXLN01014887">
    <property type="protein sequence ID" value="KPM10293.1"/>
    <property type="molecule type" value="Genomic_DNA"/>
</dbReference>
<protein>
    <recommendedName>
        <fullName evidence="11">Xaa-Pro dipeptidase</fullName>
        <ecNumber evidence="10">3.4.13.9</ecNumber>
    </recommendedName>
    <alternativeName>
        <fullName evidence="14">Imidodipeptidase</fullName>
    </alternativeName>
    <alternativeName>
        <fullName evidence="12">Peptidase D</fullName>
    </alternativeName>
    <alternativeName>
        <fullName evidence="13">Proline dipeptidase</fullName>
    </alternativeName>
</protein>
<comment type="similarity">
    <text evidence="9">Belongs to the peptidase M24B family. Eukaryotic-type prolidase subfamily.</text>
</comment>
<dbReference type="FunFam" id="3.90.230.10:FF:000002">
    <property type="entry name" value="Xaa-Pro aminopeptidase 3"/>
    <property type="match status" value="1"/>
</dbReference>
<dbReference type="GO" id="GO:0070006">
    <property type="term" value="F:metalloaminopeptidase activity"/>
    <property type="evidence" value="ECO:0007669"/>
    <property type="project" value="InterPro"/>
</dbReference>
<name>A0A132AH96_SARSC</name>
<evidence type="ECO:0000256" key="2">
    <source>
        <dbReference type="ARBA" id="ARBA00011738"/>
    </source>
</evidence>
<comment type="cofactor">
    <cofactor evidence="1">
        <name>Mn(2+)</name>
        <dbReference type="ChEBI" id="CHEBI:29035"/>
    </cofactor>
</comment>
<evidence type="ECO:0000313" key="18">
    <source>
        <dbReference type="EMBL" id="KPM10293.1"/>
    </source>
</evidence>
<keyword evidence="8" id="KW-0464">Manganese</keyword>
<reference evidence="18 19" key="1">
    <citation type="journal article" date="2015" name="Parasit. Vectors">
        <title>Draft genome of the scabies mite.</title>
        <authorList>
            <person name="Rider S.D.Jr."/>
            <person name="Morgan M.S."/>
            <person name="Arlian L.G."/>
        </authorList>
    </citation>
    <scope>NUCLEOTIDE SEQUENCE [LARGE SCALE GENOMIC DNA]</scope>
    <source>
        <strain evidence="18">Arlian Lab</strain>
    </source>
</reference>
<dbReference type="Proteomes" id="UP000616769">
    <property type="component" value="Unassembled WGS sequence"/>
</dbReference>
<dbReference type="GO" id="GO:0102009">
    <property type="term" value="F:proline dipeptidase activity"/>
    <property type="evidence" value="ECO:0007669"/>
    <property type="project" value="UniProtKB-EC"/>
</dbReference>
<evidence type="ECO:0000313" key="19">
    <source>
        <dbReference type="Proteomes" id="UP000616769"/>
    </source>
</evidence>
<organism evidence="18 19">
    <name type="scientific">Sarcoptes scabiei</name>
    <name type="common">Itch mite</name>
    <name type="synonym">Acarus scabiei</name>
    <dbReference type="NCBI Taxonomy" id="52283"/>
    <lineage>
        <taxon>Eukaryota</taxon>
        <taxon>Metazoa</taxon>
        <taxon>Ecdysozoa</taxon>
        <taxon>Arthropoda</taxon>
        <taxon>Chelicerata</taxon>
        <taxon>Arachnida</taxon>
        <taxon>Acari</taxon>
        <taxon>Acariformes</taxon>
        <taxon>Sarcoptiformes</taxon>
        <taxon>Astigmata</taxon>
        <taxon>Psoroptidia</taxon>
        <taxon>Sarcoptoidea</taxon>
        <taxon>Sarcoptidae</taxon>
        <taxon>Sarcoptinae</taxon>
        <taxon>Sarcoptes</taxon>
    </lineage>
</organism>
<comment type="subunit">
    <text evidence="2">Homodimer.</text>
</comment>
<dbReference type="InterPro" id="IPR029149">
    <property type="entry name" value="Creatin/AminoP/Spt16_N"/>
</dbReference>
<dbReference type="PROSITE" id="PS00491">
    <property type="entry name" value="PROLINE_PEPTIDASE"/>
    <property type="match status" value="1"/>
</dbReference>
<dbReference type="Gene3D" id="3.40.350.10">
    <property type="entry name" value="Creatinase/prolidase N-terminal domain"/>
    <property type="match status" value="1"/>
</dbReference>
<evidence type="ECO:0000256" key="5">
    <source>
        <dbReference type="ARBA" id="ARBA00022801"/>
    </source>
</evidence>
<evidence type="ECO:0000256" key="4">
    <source>
        <dbReference type="ARBA" id="ARBA00022723"/>
    </source>
</evidence>
<evidence type="ECO:0000256" key="15">
    <source>
        <dbReference type="ARBA" id="ARBA00048994"/>
    </source>
</evidence>
<sequence length="518" mass="59196">MAKENNNFELGPHTLSIDRRLHRINRDRLIERLRNDSDLSSISNNSIVIVLLQGGKSHNNYDTDTEPVFRQESYFHWAFGVREPEFYGAINLNDGRSFLFVPKLPASYSVWMGKLYTLEDYRNRYNVDAVFYTDQVSLATCQTDINLFICRILKGWKTDIILTLKGINTDSQLETFEAKFDGIEEFSVNSIILHRHMAELRVFKTEEELAVIRYTNKISSEAHIEVMKSIRPGMTEYQLESIFRHYCYFNGGARNLSYTCICASGHNGAILHYGHAAAPNDRTILDGDICVFDMGCEYYCYSSDITCSFPSNGRFTSDQIMIYETVLKANRAVLKACRPGISWRDMHLLAETIILQEMIRHNLLKGDLNAMMKARLGYIFMPHGLGHLLGLDVHDVGGYLDHCPRRSEEPGLRSLRTARILEKGMVLTIEPGLYFIQAQLNTAKNDSELSEFIIWSEIERFSSFGGVRIEDNIVITEEGAELLTNVPRTVQEIETLMAEGRKRSIQFPQQAMIANGLK</sequence>
<proteinExistence type="inferred from homology"/>
<evidence type="ECO:0000256" key="7">
    <source>
        <dbReference type="ARBA" id="ARBA00023049"/>
    </source>
</evidence>
<comment type="catalytic activity">
    <reaction evidence="15">
        <text>Xaa-L-Pro dipeptide + H2O = an L-alpha-amino acid + L-proline</text>
        <dbReference type="Rhea" id="RHEA:76407"/>
        <dbReference type="ChEBI" id="CHEBI:15377"/>
        <dbReference type="ChEBI" id="CHEBI:59869"/>
        <dbReference type="ChEBI" id="CHEBI:60039"/>
        <dbReference type="ChEBI" id="CHEBI:195196"/>
        <dbReference type="EC" id="3.4.13.9"/>
    </reaction>
</comment>
<evidence type="ECO:0000256" key="14">
    <source>
        <dbReference type="ARBA" id="ARBA00044351"/>
    </source>
</evidence>
<dbReference type="PANTHER" id="PTHR48480">
    <property type="match status" value="1"/>
</dbReference>
<evidence type="ECO:0000256" key="13">
    <source>
        <dbReference type="ARBA" id="ARBA00044284"/>
    </source>
</evidence>
<feature type="domain" description="Aminopeptidase P N-terminal" evidence="17">
    <location>
        <begin position="17"/>
        <end position="172"/>
    </location>
</feature>
<dbReference type="InterPro" id="IPR036005">
    <property type="entry name" value="Creatinase/aminopeptidase-like"/>
</dbReference>
<dbReference type="SUPFAM" id="SSF53092">
    <property type="entry name" value="Creatinase/prolidase N-terminal domain"/>
    <property type="match status" value="1"/>
</dbReference>
<keyword evidence="7" id="KW-0482">Metalloprotease</keyword>